<evidence type="ECO:0000313" key="3">
    <source>
        <dbReference type="Proteomes" id="UP001500547"/>
    </source>
</evidence>
<dbReference type="NCBIfam" id="NF002696">
    <property type="entry name" value="PRK02487.1-5"/>
    <property type="match status" value="1"/>
</dbReference>
<keyword evidence="3" id="KW-1185">Reference proteome</keyword>
<evidence type="ECO:0000313" key="2">
    <source>
        <dbReference type="EMBL" id="GAA5164125.1"/>
    </source>
</evidence>
<dbReference type="SUPFAM" id="SSF143744">
    <property type="entry name" value="GlcG-like"/>
    <property type="match status" value="1"/>
</dbReference>
<dbReference type="InterPro" id="IPR038084">
    <property type="entry name" value="PduO/GlcC-like_sf"/>
</dbReference>
<dbReference type="RefSeq" id="WP_345532522.1">
    <property type="nucleotide sequence ID" value="NZ_BAABLD010000008.1"/>
</dbReference>
<protein>
    <recommendedName>
        <fullName evidence="1">UPF0303 protein GCM10025770_17440</fullName>
    </recommendedName>
</protein>
<dbReference type="EMBL" id="BAABLD010000008">
    <property type="protein sequence ID" value="GAA5164125.1"/>
    <property type="molecule type" value="Genomic_DNA"/>
</dbReference>
<dbReference type="PANTHER" id="PTHR28255">
    <property type="match status" value="1"/>
</dbReference>
<dbReference type="PIRSF" id="PIRSF008757">
    <property type="entry name" value="UCP008757"/>
    <property type="match status" value="1"/>
</dbReference>
<name>A0ABP9QLW9_9RHOO</name>
<sequence>MTHDEELALLARQEDALQFDSFNARTAWQIGHILVELLEARGKKAAISIGLTGQQLFYYAMPGTTPDNGEWARRKRNVVERFHRSSFSFKLNMEKNNYELTPRYGLSPLDYALSPGGFPIRLKDTGIIGSIGVSGLPPRDDHGIIIEALAKHFGLEIERLALPDA</sequence>
<dbReference type="HAMAP" id="MF_00761">
    <property type="entry name" value="UPF0303"/>
    <property type="match status" value="1"/>
</dbReference>
<dbReference type="Proteomes" id="UP001500547">
    <property type="component" value="Unassembled WGS sequence"/>
</dbReference>
<organism evidence="2 3">
    <name type="scientific">Viridibacterium curvum</name>
    <dbReference type="NCBI Taxonomy" id="1101404"/>
    <lineage>
        <taxon>Bacteria</taxon>
        <taxon>Pseudomonadati</taxon>
        <taxon>Pseudomonadota</taxon>
        <taxon>Betaproteobacteria</taxon>
        <taxon>Rhodocyclales</taxon>
        <taxon>Rhodocyclaceae</taxon>
        <taxon>Viridibacterium</taxon>
    </lineage>
</organism>
<accession>A0ABP9QLW9</accession>
<proteinExistence type="inferred from homology"/>
<dbReference type="Pfam" id="PF03928">
    <property type="entry name" value="HbpS-like"/>
    <property type="match status" value="1"/>
</dbReference>
<dbReference type="PANTHER" id="PTHR28255:SF1">
    <property type="entry name" value="UPF0303 PROTEIN YBR137W"/>
    <property type="match status" value="1"/>
</dbReference>
<gene>
    <name evidence="2" type="ORF">GCM10025770_17440</name>
</gene>
<dbReference type="InterPro" id="IPR005624">
    <property type="entry name" value="PduO/GlcC-like"/>
</dbReference>
<evidence type="ECO:0000256" key="1">
    <source>
        <dbReference type="HAMAP-Rule" id="MF_00761"/>
    </source>
</evidence>
<dbReference type="Gene3D" id="3.30.450.150">
    <property type="entry name" value="Haem-degrading domain"/>
    <property type="match status" value="1"/>
</dbReference>
<dbReference type="InterPro" id="IPR010371">
    <property type="entry name" value="YBR137W-like"/>
</dbReference>
<comment type="caution">
    <text evidence="2">The sequence shown here is derived from an EMBL/GenBank/DDBJ whole genome shotgun (WGS) entry which is preliminary data.</text>
</comment>
<reference evidence="3" key="1">
    <citation type="journal article" date="2019" name="Int. J. Syst. Evol. Microbiol.">
        <title>The Global Catalogue of Microorganisms (GCM) 10K type strain sequencing project: providing services to taxonomists for standard genome sequencing and annotation.</title>
        <authorList>
            <consortium name="The Broad Institute Genomics Platform"/>
            <consortium name="The Broad Institute Genome Sequencing Center for Infectious Disease"/>
            <person name="Wu L."/>
            <person name="Ma J."/>
        </authorList>
    </citation>
    <scope>NUCLEOTIDE SEQUENCE [LARGE SCALE GENOMIC DNA]</scope>
    <source>
        <strain evidence="3">JCM 18715</strain>
    </source>
</reference>
<comment type="similarity">
    <text evidence="1">Belongs to the UPF0303 family.</text>
</comment>